<keyword evidence="1" id="KW-0472">Membrane</keyword>
<dbReference type="AlphaFoldDB" id="A0A2T3ZKX4"/>
<keyword evidence="1" id="KW-1133">Transmembrane helix</keyword>
<dbReference type="Proteomes" id="UP000240493">
    <property type="component" value="Unassembled WGS sequence"/>
</dbReference>
<reference evidence="2 3" key="1">
    <citation type="submission" date="2016-07" db="EMBL/GenBank/DDBJ databases">
        <title>Multiple horizontal gene transfer events from other fungi enriched the ability of initially mycotrophic Trichoderma (Ascomycota) to feed on dead plant biomass.</title>
        <authorList>
            <consortium name="DOE Joint Genome Institute"/>
            <person name="Aerts A."/>
            <person name="Atanasova L."/>
            <person name="Chenthamara K."/>
            <person name="Zhang J."/>
            <person name="Grujic M."/>
            <person name="Henrissat B."/>
            <person name="Kuo A."/>
            <person name="Salamov A."/>
            <person name="Lipzen A."/>
            <person name="Labutti K."/>
            <person name="Barry K."/>
            <person name="Miao Y."/>
            <person name="Rahimi M.J."/>
            <person name="Shen Q."/>
            <person name="Grigoriev I.V."/>
            <person name="Kubicek C.P."/>
            <person name="Druzhinina I.S."/>
        </authorList>
    </citation>
    <scope>NUCLEOTIDE SEQUENCE [LARGE SCALE GENOMIC DNA]</scope>
    <source>
        <strain evidence="2 3">CBS 433.97</strain>
    </source>
</reference>
<keyword evidence="3" id="KW-1185">Reference proteome</keyword>
<dbReference type="EMBL" id="KZ679257">
    <property type="protein sequence ID" value="PTB45449.1"/>
    <property type="molecule type" value="Genomic_DNA"/>
</dbReference>
<protein>
    <submittedName>
        <fullName evidence="2">Uncharacterized protein</fullName>
    </submittedName>
</protein>
<evidence type="ECO:0000313" key="2">
    <source>
        <dbReference type="EMBL" id="PTB45449.1"/>
    </source>
</evidence>
<proteinExistence type="predicted"/>
<name>A0A2T3ZKX4_TRIA4</name>
<organism evidence="2 3">
    <name type="scientific">Trichoderma asperellum (strain ATCC 204424 / CBS 433.97 / NBRC 101777)</name>
    <dbReference type="NCBI Taxonomy" id="1042311"/>
    <lineage>
        <taxon>Eukaryota</taxon>
        <taxon>Fungi</taxon>
        <taxon>Dikarya</taxon>
        <taxon>Ascomycota</taxon>
        <taxon>Pezizomycotina</taxon>
        <taxon>Sordariomycetes</taxon>
        <taxon>Hypocreomycetidae</taxon>
        <taxon>Hypocreales</taxon>
        <taxon>Hypocreaceae</taxon>
        <taxon>Trichoderma</taxon>
    </lineage>
</organism>
<gene>
    <name evidence="2" type="ORF">M441DRAFT_317649</name>
</gene>
<feature type="transmembrane region" description="Helical" evidence="1">
    <location>
        <begin position="23"/>
        <end position="45"/>
    </location>
</feature>
<evidence type="ECO:0000256" key="1">
    <source>
        <dbReference type="SAM" id="Phobius"/>
    </source>
</evidence>
<keyword evidence="1" id="KW-0812">Transmembrane</keyword>
<sequence>MNCDFFYSILSLVSNRSGVMRKLVYPSCPLGLINLPGFLALRYIFRQLLEQYRSLGSSSRYGEPRNQGFQFALPAVHCTSSLVSYIVRNVLSVDCVLPKNAYALPIGCESRLVFGQQCYISILA</sequence>
<accession>A0A2T3ZKX4</accession>
<evidence type="ECO:0000313" key="3">
    <source>
        <dbReference type="Proteomes" id="UP000240493"/>
    </source>
</evidence>